<name>A0A645EWP0_9ZZZZ</name>
<sequence>MQPELRALAVVCSVDADFTFRWLIEAAEQIHNRALARACFADERDGLPGLYIQRKIIQHAFAAFVLERHMIEGDIACDGFPVLRVRIKDIAVLLNDLRTIGYIRFGIHQSDDALRRCLRPQHFCENVG</sequence>
<protein>
    <submittedName>
        <fullName evidence="1">Uncharacterized protein</fullName>
    </submittedName>
</protein>
<dbReference type="AlphaFoldDB" id="A0A645EWP0"/>
<accession>A0A645EWP0</accession>
<evidence type="ECO:0000313" key="1">
    <source>
        <dbReference type="EMBL" id="MPN04874.1"/>
    </source>
</evidence>
<dbReference type="EMBL" id="VSSQ01050799">
    <property type="protein sequence ID" value="MPN04874.1"/>
    <property type="molecule type" value="Genomic_DNA"/>
</dbReference>
<organism evidence="1">
    <name type="scientific">bioreactor metagenome</name>
    <dbReference type="NCBI Taxonomy" id="1076179"/>
    <lineage>
        <taxon>unclassified sequences</taxon>
        <taxon>metagenomes</taxon>
        <taxon>ecological metagenomes</taxon>
    </lineage>
</organism>
<comment type="caution">
    <text evidence="1">The sequence shown here is derived from an EMBL/GenBank/DDBJ whole genome shotgun (WGS) entry which is preliminary data.</text>
</comment>
<reference evidence="1" key="1">
    <citation type="submission" date="2019-08" db="EMBL/GenBank/DDBJ databases">
        <authorList>
            <person name="Kucharzyk K."/>
            <person name="Murdoch R.W."/>
            <person name="Higgins S."/>
            <person name="Loffler F."/>
        </authorList>
    </citation>
    <scope>NUCLEOTIDE SEQUENCE</scope>
</reference>
<gene>
    <name evidence="1" type="ORF">SDC9_152122</name>
</gene>
<proteinExistence type="predicted"/>